<name>A0A1H8V2D2_9PSEU</name>
<dbReference type="EMBL" id="FOEF01000003">
    <property type="protein sequence ID" value="SEP09660.1"/>
    <property type="molecule type" value="Genomic_DNA"/>
</dbReference>
<evidence type="ECO:0000313" key="2">
    <source>
        <dbReference type="EMBL" id="SEP09660.1"/>
    </source>
</evidence>
<protein>
    <recommendedName>
        <fullName evidence="1">DUF2087 domain-containing protein</fullName>
    </recommendedName>
</protein>
<keyword evidence="3" id="KW-1185">Reference proteome</keyword>
<dbReference type="InterPro" id="IPR018656">
    <property type="entry name" value="DUF2087"/>
</dbReference>
<dbReference type="AlphaFoldDB" id="A0A1H8V2D2"/>
<dbReference type="Pfam" id="PF09860">
    <property type="entry name" value="DUF2087"/>
    <property type="match status" value="1"/>
</dbReference>
<feature type="domain" description="DUF2087" evidence="1">
    <location>
        <begin position="113"/>
        <end position="181"/>
    </location>
</feature>
<organism evidence="2 3">
    <name type="scientific">Amycolatopsis saalfeldensis</name>
    <dbReference type="NCBI Taxonomy" id="394193"/>
    <lineage>
        <taxon>Bacteria</taxon>
        <taxon>Bacillati</taxon>
        <taxon>Actinomycetota</taxon>
        <taxon>Actinomycetes</taxon>
        <taxon>Pseudonocardiales</taxon>
        <taxon>Pseudonocardiaceae</taxon>
        <taxon>Amycolatopsis</taxon>
    </lineage>
</organism>
<reference evidence="2 3" key="1">
    <citation type="submission" date="2016-10" db="EMBL/GenBank/DDBJ databases">
        <authorList>
            <person name="de Groot N.N."/>
        </authorList>
    </citation>
    <scope>NUCLEOTIDE SEQUENCE [LARGE SCALE GENOMIC DNA]</scope>
    <source>
        <strain evidence="2 3">DSM 44993</strain>
    </source>
</reference>
<evidence type="ECO:0000313" key="3">
    <source>
        <dbReference type="Proteomes" id="UP000198582"/>
    </source>
</evidence>
<sequence length="182" mass="19497">MDSAAGAVKTRCAHRIGAGTVPPMSSSEAASPEALVSALADPARLRLFGRICAAPDGLAAAGDARTAKLARRLVSAGLVSLAEDRYRAVPEAFRDALAKPPADPVEGLFSRGRLVAIPRPGRLRQAVFARLAGEFTPGRRYTERNVRDKLAPIHDDHAALRRHLVDEGLLRRSDDGSAYWRA</sequence>
<evidence type="ECO:0000259" key="1">
    <source>
        <dbReference type="Pfam" id="PF09860"/>
    </source>
</evidence>
<dbReference type="Proteomes" id="UP000198582">
    <property type="component" value="Unassembled WGS sequence"/>
</dbReference>
<proteinExistence type="predicted"/>
<gene>
    <name evidence="2" type="ORF">SAMN04489732_103612</name>
</gene>
<accession>A0A1H8V2D2</accession>